<dbReference type="InterPro" id="IPR024264">
    <property type="entry name" value="DUF3786"/>
</dbReference>
<accession>B2DD79</accession>
<name>B2DD79_9BACT</name>
<organism evidence="2">
    <name type="scientific">Desulfotignum balticum</name>
    <dbReference type="NCBI Taxonomy" id="115781"/>
    <lineage>
        <taxon>Bacteria</taxon>
        <taxon>Pseudomonadati</taxon>
        <taxon>Thermodesulfobacteriota</taxon>
        <taxon>Desulfobacteria</taxon>
        <taxon>Desulfobacterales</taxon>
        <taxon>Desulfobacteraceae</taxon>
        <taxon>Desulfotignum</taxon>
    </lineage>
</organism>
<sequence length="211" mass="23629">MTSKAPVFEKIYQDYLARVAGLDLTNKQDILGIRVEGQTITIPFFNETFSVFPRKIEDHQGRRPPHSVCVILCQYLLLGPEAPDEDRQLKTYRDFKDAAPYVQGFDNTAQKPVSRAFAGRLAALETGCRHLGGIPGDLGISCDLSYMFEALPRVRIYLIFNDADEDFPADCSLLFEKQAARYLDMECLAMIGMVLAERLAGKDNPDIAMLA</sequence>
<protein>
    <recommendedName>
        <fullName evidence="1">DUF3786 domain-containing protein</fullName>
    </recommendedName>
</protein>
<evidence type="ECO:0000259" key="1">
    <source>
        <dbReference type="Pfam" id="PF12654"/>
    </source>
</evidence>
<dbReference type="AlphaFoldDB" id="B2DD79"/>
<proteinExistence type="predicted"/>
<evidence type="ECO:0000313" key="2">
    <source>
        <dbReference type="EMBL" id="BAG28268.1"/>
    </source>
</evidence>
<feature type="domain" description="DUF3786" evidence="1">
    <location>
        <begin position="27"/>
        <end position="197"/>
    </location>
</feature>
<reference evidence="2" key="1">
    <citation type="journal article" date="2008" name="Appl. Microbiol. Biotechnol.">
        <title>Subtractive hybridization and random arbitrarily primed PCR analyses of a benzoate-assimilating bacterium, Desulfotignum balticum.</title>
        <authorList>
            <person name="Habe H."/>
            <person name="Kobuna A."/>
            <person name="Hosoda A."/>
            <person name="Kouzuma A."/>
            <person name="Yamane H."/>
            <person name="Nojiri H."/>
            <person name="Omori T."/>
            <person name="Watanabe K."/>
        </authorList>
    </citation>
    <scope>NUCLEOTIDE SEQUENCE</scope>
    <source>
        <strain evidence="2">DSM 7044</strain>
    </source>
</reference>
<dbReference type="EMBL" id="AB368180">
    <property type="protein sequence ID" value="BAG28268.1"/>
    <property type="molecule type" value="Genomic_DNA"/>
</dbReference>
<dbReference type="Pfam" id="PF12654">
    <property type="entry name" value="DUF3786"/>
    <property type="match status" value="1"/>
</dbReference>